<comment type="caution">
    <text evidence="2">The sequence shown here is derived from an EMBL/GenBank/DDBJ whole genome shotgun (WGS) entry which is preliminary data.</text>
</comment>
<evidence type="ECO:0000313" key="1">
    <source>
        <dbReference type="EMBL" id="KAF8401369.1"/>
    </source>
</evidence>
<dbReference type="InterPro" id="IPR021899">
    <property type="entry name" value="DUF3511"/>
</dbReference>
<organism evidence="2 3">
    <name type="scientific">Tetracentron sinense</name>
    <name type="common">Spur-leaf</name>
    <dbReference type="NCBI Taxonomy" id="13715"/>
    <lineage>
        <taxon>Eukaryota</taxon>
        <taxon>Viridiplantae</taxon>
        <taxon>Streptophyta</taxon>
        <taxon>Embryophyta</taxon>
        <taxon>Tracheophyta</taxon>
        <taxon>Spermatophyta</taxon>
        <taxon>Magnoliopsida</taxon>
        <taxon>Trochodendrales</taxon>
        <taxon>Trochodendraceae</taxon>
        <taxon>Tetracentron</taxon>
    </lineage>
</organism>
<evidence type="ECO:0000313" key="2">
    <source>
        <dbReference type="EMBL" id="KAF8401383.1"/>
    </source>
</evidence>
<reference evidence="2 3" key="1">
    <citation type="submission" date="2020-04" db="EMBL/GenBank/DDBJ databases">
        <title>Plant Genome Project.</title>
        <authorList>
            <person name="Zhang R.-G."/>
        </authorList>
    </citation>
    <scope>NUCLEOTIDE SEQUENCE [LARGE SCALE GENOMIC DNA]</scope>
    <source>
        <strain evidence="2">YNK0</strain>
        <tissue evidence="2">Leaf</tissue>
    </source>
</reference>
<evidence type="ECO:0000313" key="3">
    <source>
        <dbReference type="Proteomes" id="UP000655225"/>
    </source>
</evidence>
<accession>A0A835DFF0</accession>
<dbReference type="PANTHER" id="PTHR33193:SF13">
    <property type="entry name" value="EXPRESSED PROTEIN"/>
    <property type="match status" value="1"/>
</dbReference>
<protein>
    <submittedName>
        <fullName evidence="2">Uncharacterized protein</fullName>
    </submittedName>
</protein>
<keyword evidence="3" id="KW-1185">Reference proteome</keyword>
<gene>
    <name evidence="1" type="ORF">HHK36_012305</name>
    <name evidence="2" type="ORF">HHK36_012321</name>
</gene>
<dbReference type="OrthoDB" id="660385at2759"/>
<sequence length="101" mass="11925">MGELWAVYRSYGMGPKPEIVKGNAQIYMTRSRSSNSPIPTRRNKVRKSSSFKSWSFNDPEMKRWKRVAKYKAYSVEGKFKSSFRKGYRWLKNKCSLMVHGF</sequence>
<proteinExistence type="predicted"/>
<name>A0A835DFF0_TETSI</name>
<dbReference type="Pfam" id="PF12023">
    <property type="entry name" value="DUF3511"/>
    <property type="match status" value="1"/>
</dbReference>
<dbReference type="Proteomes" id="UP000655225">
    <property type="component" value="Unassembled WGS sequence"/>
</dbReference>
<dbReference type="PANTHER" id="PTHR33193">
    <property type="entry name" value="DOMAIN PROTEIN, PUTATIVE (DUF3511)-RELATED"/>
    <property type="match status" value="1"/>
</dbReference>
<dbReference type="EMBL" id="JABCRI010000008">
    <property type="protein sequence ID" value="KAF8401369.1"/>
    <property type="molecule type" value="Genomic_DNA"/>
</dbReference>
<dbReference type="EMBL" id="JABCRI010000008">
    <property type="protein sequence ID" value="KAF8401383.1"/>
    <property type="molecule type" value="Genomic_DNA"/>
</dbReference>
<dbReference type="AlphaFoldDB" id="A0A835DFF0"/>
<dbReference type="OMA" id="YRNELRY"/>